<name>A0A0F6VZU1_9BACT</name>
<reference evidence="8 9" key="1">
    <citation type="submission" date="2015-03" db="EMBL/GenBank/DDBJ databases">
        <title>Genome assembly of Sandaracinus amylolyticus DSM 53668.</title>
        <authorList>
            <person name="Sharma G."/>
            <person name="Subramanian S."/>
        </authorList>
    </citation>
    <scope>NUCLEOTIDE SEQUENCE [LARGE SCALE GENOMIC DNA]</scope>
    <source>
        <strain evidence="8 9">DSM 53668</strain>
    </source>
</reference>
<dbReference type="SUPFAM" id="SSF56112">
    <property type="entry name" value="Protein kinase-like (PK-like)"/>
    <property type="match status" value="1"/>
</dbReference>
<dbReference type="Proteomes" id="UP000034883">
    <property type="component" value="Chromosome"/>
</dbReference>
<accession>A0A0F6VZU1</accession>
<evidence type="ECO:0000259" key="7">
    <source>
        <dbReference type="PROSITE" id="PS50011"/>
    </source>
</evidence>
<evidence type="ECO:0000313" key="9">
    <source>
        <dbReference type="Proteomes" id="UP000034883"/>
    </source>
</evidence>
<keyword evidence="5" id="KW-0175">Coiled coil</keyword>
<dbReference type="EMBL" id="CP011125">
    <property type="protein sequence ID" value="AKF03633.1"/>
    <property type="molecule type" value="Genomic_DNA"/>
</dbReference>
<dbReference type="STRING" id="927083.DB32_000782"/>
<dbReference type="InterPro" id="IPR041664">
    <property type="entry name" value="AAA_16"/>
</dbReference>
<dbReference type="KEGG" id="samy:DB32_000782"/>
<dbReference type="CDD" id="cd14014">
    <property type="entry name" value="STKc_PknB_like"/>
    <property type="match status" value="1"/>
</dbReference>
<dbReference type="GO" id="GO:0004674">
    <property type="term" value="F:protein serine/threonine kinase activity"/>
    <property type="evidence" value="ECO:0007669"/>
    <property type="project" value="UniProtKB-KW"/>
</dbReference>
<dbReference type="GO" id="GO:0005737">
    <property type="term" value="C:cytoplasm"/>
    <property type="evidence" value="ECO:0007669"/>
    <property type="project" value="TreeGrafter"/>
</dbReference>
<keyword evidence="2 4" id="KW-0067">ATP-binding</keyword>
<feature type="compositionally biased region" description="Basic and acidic residues" evidence="6">
    <location>
        <begin position="856"/>
        <end position="868"/>
    </location>
</feature>
<dbReference type="SUPFAM" id="SSF48452">
    <property type="entry name" value="TPR-like"/>
    <property type="match status" value="2"/>
</dbReference>
<dbReference type="InterPro" id="IPR017441">
    <property type="entry name" value="Protein_kinase_ATP_BS"/>
</dbReference>
<dbReference type="AlphaFoldDB" id="A0A0F6VZU1"/>
<dbReference type="RefSeq" id="WP_053231070.1">
    <property type="nucleotide sequence ID" value="NZ_CP011125.1"/>
</dbReference>
<dbReference type="Gene3D" id="1.25.40.10">
    <property type="entry name" value="Tetratricopeptide repeat domain"/>
    <property type="match status" value="2"/>
</dbReference>
<dbReference type="Gene3D" id="3.40.50.300">
    <property type="entry name" value="P-loop containing nucleotide triphosphate hydrolases"/>
    <property type="match status" value="1"/>
</dbReference>
<dbReference type="InterPro" id="IPR027417">
    <property type="entry name" value="P-loop_NTPase"/>
</dbReference>
<protein>
    <submittedName>
        <fullName evidence="8">Putative serine/threonine protein kinase</fullName>
    </submittedName>
</protein>
<dbReference type="PROSITE" id="PS50005">
    <property type="entry name" value="TPR"/>
    <property type="match status" value="1"/>
</dbReference>
<dbReference type="InterPro" id="IPR000719">
    <property type="entry name" value="Prot_kinase_dom"/>
</dbReference>
<evidence type="ECO:0000256" key="3">
    <source>
        <dbReference type="PROSITE-ProRule" id="PRU00339"/>
    </source>
</evidence>
<dbReference type="PANTHER" id="PTHR16305">
    <property type="entry name" value="TESTICULAR SOLUBLE ADENYLYL CYCLASE"/>
    <property type="match status" value="1"/>
</dbReference>
<keyword evidence="8" id="KW-0418">Kinase</keyword>
<feature type="domain" description="Protein kinase" evidence="7">
    <location>
        <begin position="9"/>
        <end position="263"/>
    </location>
</feature>
<organism evidence="8 9">
    <name type="scientific">Sandaracinus amylolyticus</name>
    <dbReference type="NCBI Taxonomy" id="927083"/>
    <lineage>
        <taxon>Bacteria</taxon>
        <taxon>Pseudomonadati</taxon>
        <taxon>Myxococcota</taxon>
        <taxon>Polyangia</taxon>
        <taxon>Polyangiales</taxon>
        <taxon>Sandaracinaceae</taxon>
        <taxon>Sandaracinus</taxon>
    </lineage>
</organism>
<feature type="binding site" evidence="4">
    <location>
        <position position="37"/>
    </location>
    <ligand>
        <name>ATP</name>
        <dbReference type="ChEBI" id="CHEBI:30616"/>
    </ligand>
</feature>
<dbReference type="GO" id="GO:0005524">
    <property type="term" value="F:ATP binding"/>
    <property type="evidence" value="ECO:0007669"/>
    <property type="project" value="UniProtKB-UniRule"/>
</dbReference>
<keyword evidence="8" id="KW-0808">Transferase</keyword>
<keyword evidence="3" id="KW-0802">TPR repeat</keyword>
<gene>
    <name evidence="8" type="ORF">DB32_000782</name>
</gene>
<dbReference type="Gene3D" id="1.10.510.10">
    <property type="entry name" value="Transferase(Phosphotransferase) domain 1"/>
    <property type="match status" value="1"/>
</dbReference>
<dbReference type="PANTHER" id="PTHR16305:SF35">
    <property type="entry name" value="TRANSCRIPTIONAL ACTIVATOR DOMAIN"/>
    <property type="match status" value="1"/>
</dbReference>
<feature type="repeat" description="TPR" evidence="3">
    <location>
        <begin position="862"/>
        <end position="895"/>
    </location>
</feature>
<evidence type="ECO:0000256" key="2">
    <source>
        <dbReference type="ARBA" id="ARBA00022840"/>
    </source>
</evidence>
<dbReference type="InterPro" id="IPR019734">
    <property type="entry name" value="TPR_rpt"/>
</dbReference>
<dbReference type="OrthoDB" id="5477601at2"/>
<keyword evidence="9" id="KW-1185">Reference proteome</keyword>
<dbReference type="PROSITE" id="PS50011">
    <property type="entry name" value="PROTEIN_KINASE_DOM"/>
    <property type="match status" value="1"/>
</dbReference>
<dbReference type="Pfam" id="PF13191">
    <property type="entry name" value="AAA_16"/>
    <property type="match status" value="1"/>
</dbReference>
<sequence length="1199" mass="126583">MSFGRLGAYRLVEELGRGGMGTVFRARDPSGNEVAVKRIDAAVPGPGAVDRFLREASARIDHPNVVRTLGAGMDATGRPYLVLELLEGETLDVAFARGIEMDVLLDAIVQACRGLGAIHAAGLVHRDVKPANLFRCRDGALKVLDLGIATASDGSSGITASGAIVGTPAYLAPEQARGEVRIDERADVWALGVVLYEGLTRVSPFRREGTLATLLAVAVDPAPPLARVAPEVPRAIARVVERCLEKDPAGRWASARDLADALARAMVDAEEDATAPTMRARAVGGERRSIAIVLAESVVDPERFASAMTSVGGEHVPLIAGRAAGIFGAQISHGDEIERALAAARTARAYAARLAIAVGPAVLRGTVIGGEALREAEEACSRAERGVVAGPKAARAIASRCDLIEVAPELFLVGETRSTPQAASPLLARDAELAALRRARDTVIDEHRAALTWILGPPGIGKTRLAEAVRGLAAESSPPLAWRRSEAEPHEPAHALAVWQRALGVEPARGASGKHDPQAVADRLRAEVLGRARALLREGPLVIVLEDLQWADPTSLALLEEAPTLFADSPLWIVGTGRPELAEAHPELLASASASSRIEPGPLRASDVLAMARARGLRSGELTPAAAQALADHAGGNPLFIEQMLDAGGAHGLSAVEPSAWPLPATIEHAVQARLDRLPSDEKECVKRLAIFARPADVSELEGIGTEDAERLLGTLVRRELLARVTVRGARAYRFRSPLVGAVAYSMLDDDHRRELHRRAAALGEAQGREPEDVGRHLEAAGDPSRAAPWYTRAALAAAQGGDARAVLRCASHAIRCGVPDEDAFALHFARAEAARFVGDAPEQSRALDDAEASATDERERALASSERGELHRRMRRYDEALTELERAVLLAERSGDADTLARATCRRASTWVTLGRNAEASGALAALASIEPRLMAPTRAIVEDLRGYVAGTSGDHGARKLAYARAAALYAEAGDLRRASGAESNGADASNRLGAHEEAEAALRRALDLARRVGNRLTEGYALANLGYALGALGRGADAVVALDGAITIATAIGDLHLEQAARLYALRARLHAGETQVADALEALAGQTHGDATLEANARALASRARLERGELEASLQLAGDALSIRDAVGSVEEGEGEVFLAAVRALEANGYVEEARAVRARGRARIEELAARIVDAGWRRSFLERIAEHRALVGTG</sequence>
<dbReference type="PROSITE" id="PS00107">
    <property type="entry name" value="PROTEIN_KINASE_ATP"/>
    <property type="match status" value="1"/>
</dbReference>
<keyword evidence="8" id="KW-0723">Serine/threonine-protein kinase</keyword>
<dbReference type="GO" id="GO:0004016">
    <property type="term" value="F:adenylate cyclase activity"/>
    <property type="evidence" value="ECO:0007669"/>
    <property type="project" value="TreeGrafter"/>
</dbReference>
<evidence type="ECO:0000256" key="4">
    <source>
        <dbReference type="PROSITE-ProRule" id="PRU10141"/>
    </source>
</evidence>
<feature type="coiled-coil region" evidence="5">
    <location>
        <begin position="868"/>
        <end position="895"/>
    </location>
</feature>
<dbReference type="Gene3D" id="3.30.200.20">
    <property type="entry name" value="Phosphorylase Kinase, domain 1"/>
    <property type="match status" value="1"/>
</dbReference>
<dbReference type="InterPro" id="IPR011009">
    <property type="entry name" value="Kinase-like_dom_sf"/>
</dbReference>
<feature type="region of interest" description="Disordered" evidence="6">
    <location>
        <begin position="840"/>
        <end position="868"/>
    </location>
</feature>
<proteinExistence type="predicted"/>
<evidence type="ECO:0000256" key="5">
    <source>
        <dbReference type="SAM" id="Coils"/>
    </source>
</evidence>
<dbReference type="SUPFAM" id="SSF52540">
    <property type="entry name" value="P-loop containing nucleoside triphosphate hydrolases"/>
    <property type="match status" value="1"/>
</dbReference>
<evidence type="ECO:0000256" key="1">
    <source>
        <dbReference type="ARBA" id="ARBA00022741"/>
    </source>
</evidence>
<evidence type="ECO:0000256" key="6">
    <source>
        <dbReference type="SAM" id="MobiDB-lite"/>
    </source>
</evidence>
<dbReference type="Pfam" id="PF00069">
    <property type="entry name" value="Pkinase"/>
    <property type="match status" value="1"/>
</dbReference>
<dbReference type="SMART" id="SM00028">
    <property type="entry name" value="TPR"/>
    <property type="match status" value="3"/>
</dbReference>
<dbReference type="InterPro" id="IPR011990">
    <property type="entry name" value="TPR-like_helical_dom_sf"/>
</dbReference>
<dbReference type="SMART" id="SM00220">
    <property type="entry name" value="S_TKc"/>
    <property type="match status" value="1"/>
</dbReference>
<evidence type="ECO:0000313" key="8">
    <source>
        <dbReference type="EMBL" id="AKF03633.1"/>
    </source>
</evidence>
<keyword evidence="1 4" id="KW-0547">Nucleotide-binding</keyword>